<dbReference type="Proteomes" id="UP000645828">
    <property type="component" value="Unassembled WGS sequence"/>
</dbReference>
<protein>
    <submittedName>
        <fullName evidence="2">(raccoon dog) hypothetical protein</fullName>
    </submittedName>
</protein>
<accession>A0A811ZFC7</accession>
<evidence type="ECO:0000313" key="3">
    <source>
        <dbReference type="Proteomes" id="UP000645828"/>
    </source>
</evidence>
<keyword evidence="3" id="KW-1185">Reference proteome</keyword>
<dbReference type="EMBL" id="CAJHUB010000764">
    <property type="protein sequence ID" value="CAD7687408.1"/>
    <property type="molecule type" value="Genomic_DNA"/>
</dbReference>
<gene>
    <name evidence="2" type="ORF">NYPRO_LOCUS20201</name>
</gene>
<dbReference type="AlphaFoldDB" id="A0A811ZFC7"/>
<organism evidence="2 3">
    <name type="scientific">Nyctereutes procyonoides</name>
    <name type="common">Raccoon dog</name>
    <name type="synonym">Canis procyonoides</name>
    <dbReference type="NCBI Taxonomy" id="34880"/>
    <lineage>
        <taxon>Eukaryota</taxon>
        <taxon>Metazoa</taxon>
        <taxon>Chordata</taxon>
        <taxon>Craniata</taxon>
        <taxon>Vertebrata</taxon>
        <taxon>Euteleostomi</taxon>
        <taxon>Mammalia</taxon>
        <taxon>Eutheria</taxon>
        <taxon>Laurasiatheria</taxon>
        <taxon>Carnivora</taxon>
        <taxon>Caniformia</taxon>
        <taxon>Canidae</taxon>
        <taxon>Nyctereutes</taxon>
    </lineage>
</organism>
<feature type="region of interest" description="Disordered" evidence="1">
    <location>
        <begin position="16"/>
        <end position="43"/>
    </location>
</feature>
<evidence type="ECO:0000256" key="1">
    <source>
        <dbReference type="SAM" id="MobiDB-lite"/>
    </source>
</evidence>
<name>A0A811ZFC7_NYCPR</name>
<proteinExistence type="predicted"/>
<reference evidence="2" key="1">
    <citation type="submission" date="2020-12" db="EMBL/GenBank/DDBJ databases">
        <authorList>
            <consortium name="Molecular Ecology Group"/>
        </authorList>
    </citation>
    <scope>NUCLEOTIDE SEQUENCE</scope>
    <source>
        <strain evidence="2">TBG_1078</strain>
    </source>
</reference>
<comment type="caution">
    <text evidence="2">The sequence shown here is derived from an EMBL/GenBank/DDBJ whole genome shotgun (WGS) entry which is preliminary data.</text>
</comment>
<evidence type="ECO:0000313" key="2">
    <source>
        <dbReference type="EMBL" id="CAD7687408.1"/>
    </source>
</evidence>
<sequence>MASKFFCCCCHASKGSSTAFGSRPPSTPQQHQPRALNLNMDPRRNGLKRRYPRYVTNNWVLRVCTLGRP</sequence>